<dbReference type="InterPro" id="IPR044060">
    <property type="entry name" value="Bacterial_rp_domain"/>
</dbReference>
<evidence type="ECO:0000259" key="3">
    <source>
        <dbReference type="Pfam" id="PF18962"/>
    </source>
</evidence>
<accession>A0ABP7UNF2</accession>
<protein>
    <recommendedName>
        <fullName evidence="9">T9SS type A sorting domain-containing protein</fullName>
    </recommendedName>
</protein>
<evidence type="ECO:0000256" key="2">
    <source>
        <dbReference type="SAM" id="SignalP"/>
    </source>
</evidence>
<dbReference type="InterPro" id="IPR045474">
    <property type="entry name" value="GEVED"/>
</dbReference>
<evidence type="ECO:0000259" key="6">
    <source>
        <dbReference type="Pfam" id="PF20009"/>
    </source>
</evidence>
<dbReference type="NCBIfam" id="TIGR04183">
    <property type="entry name" value="Por_Secre_tail"/>
    <property type="match status" value="1"/>
</dbReference>
<dbReference type="Proteomes" id="UP001500426">
    <property type="component" value="Unassembled WGS sequence"/>
</dbReference>
<evidence type="ECO:0000259" key="4">
    <source>
        <dbReference type="Pfam" id="PF18998"/>
    </source>
</evidence>
<evidence type="ECO:0000259" key="5">
    <source>
        <dbReference type="Pfam" id="PF19408"/>
    </source>
</evidence>
<feature type="domain" description="PKD-like" evidence="5">
    <location>
        <begin position="688"/>
        <end position="767"/>
    </location>
</feature>
<reference evidence="8" key="1">
    <citation type="journal article" date="2019" name="Int. J. Syst. Evol. Microbiol.">
        <title>The Global Catalogue of Microorganisms (GCM) 10K type strain sequencing project: providing services to taxonomists for standard genome sequencing and annotation.</title>
        <authorList>
            <consortium name="The Broad Institute Genomics Platform"/>
            <consortium name="The Broad Institute Genome Sequencing Center for Infectious Disease"/>
            <person name="Wu L."/>
            <person name="Ma J."/>
        </authorList>
    </citation>
    <scope>NUCLEOTIDE SEQUENCE [LARGE SCALE GENOMIC DNA]</scope>
    <source>
        <strain evidence="8">JCM 17068</strain>
    </source>
</reference>
<feature type="domain" description="PKD-like" evidence="5">
    <location>
        <begin position="618"/>
        <end position="684"/>
    </location>
</feature>
<dbReference type="EMBL" id="BAABCS010000010">
    <property type="protein sequence ID" value="GAA4047855.1"/>
    <property type="molecule type" value="Genomic_DNA"/>
</dbReference>
<feature type="chain" id="PRO_5046729840" description="T9SS type A sorting domain-containing protein" evidence="2">
    <location>
        <begin position="22"/>
        <end position="1248"/>
    </location>
</feature>
<feature type="signal peptide" evidence="2">
    <location>
        <begin position="1"/>
        <end position="21"/>
    </location>
</feature>
<dbReference type="Pfam" id="PF19408">
    <property type="entry name" value="PKD_6"/>
    <property type="match status" value="5"/>
</dbReference>
<evidence type="ECO:0008006" key="9">
    <source>
        <dbReference type="Google" id="ProtNLM"/>
    </source>
</evidence>
<dbReference type="InterPro" id="IPR045829">
    <property type="entry name" value="PKD_6"/>
</dbReference>
<feature type="domain" description="GEVED" evidence="6">
    <location>
        <begin position="91"/>
        <end position="166"/>
    </location>
</feature>
<organism evidence="7 8">
    <name type="scientific">Flavobacterium chungnamense</name>
    <dbReference type="NCBI Taxonomy" id="706182"/>
    <lineage>
        <taxon>Bacteria</taxon>
        <taxon>Pseudomonadati</taxon>
        <taxon>Bacteroidota</taxon>
        <taxon>Flavobacteriia</taxon>
        <taxon>Flavobacteriales</taxon>
        <taxon>Flavobacteriaceae</taxon>
        <taxon>Flavobacterium</taxon>
    </lineage>
</organism>
<comment type="caution">
    <text evidence="7">The sequence shown here is derived from an EMBL/GenBank/DDBJ whole genome shotgun (WGS) entry which is preliminary data.</text>
</comment>
<feature type="domain" description="Bacterial repeat" evidence="4">
    <location>
        <begin position="203"/>
        <end position="254"/>
    </location>
</feature>
<dbReference type="Pfam" id="PF18998">
    <property type="entry name" value="Flg_new_2"/>
    <property type="match status" value="1"/>
</dbReference>
<proteinExistence type="predicted"/>
<sequence length="1248" mass="131864">MKIITKLFIIWFLLISQLNHAQTDLCPSTATQFCCEYVESLTFNGVSFQGNNDYTGPGYYNYTSVPIPILQAGTTVPLSVVVTTNGPYQEYVKFWIDFNNNGNLEDPGELVYDETEFIDSSTFTFTGNIQVPANAFNGPVRMRLIMVYNFIPELCGDYAYGNTFDFGSSVQGGVNPVGLTVNRTGTGNVVSNPSGINTANNVNFSNFAENSLVTLTATPIAPQSFTGWSGAATGTTNPITVTMNQAKTITANFRSFTPPPTAPATQEFCPGSTVANLVATGSNLSWFTTANGGVALSNNTILATRSYFVSQTISGSTSARTAVAVTILPNLGALSSINGISVLPSVTTVATYSVTPVTGVTSYVWELPAGMTILSQTGPSITVNLSSTYTDGTLRVKATNTCNESPTRSLRIRRAAPIPPGGFALAITGEIELCTNATQEYTATTVNNGTYFWTVPTGIIIVSGQGTSSITVSSTSDFVSGQIRVSCSTATATQIATINVSGAPLPSVIAGPSTVCSLTQASYSVTNVAGLTYQWTVPSGMTITSGQGTSSISVAVTDAVSGLVSVRSISSCGTSAAVNLTVGTTPVLSGISGAAVVCGAAQATIGANGQVLNNNPVNQYTYAVAAVAGVTNYNWSVPTGATLVSGQGTNAIVVSFNLSNFGSGNINVQGSNSCGTGIIRTLAVSSVTGNIAGPTNICSLTTATYSVPTDIGTNYVWSLPTGMNITGGSGTSSIQVSITHPINFANSNQVSVSFTTACGGTRTFNITVACGDYTNLRDLDCGRQVNNTDVIQATNVNNASEYKFEISGGNLTSPIELIRNYRFLSVSQIPGFSFNQTYSVRVAVKLNGNTNFGFYGASCSIQTVFPGNPPSLTSSDCNKNVALDDILNTSLIAGVTNYKFEISGGNLTSPVYLTNTSPVLSLNQINGLIFNQTYNVRVAIKFGANGEFSDWGPTCTFTTSVIKPTKLISTHCGNTFNGSSFIFADTVLGATSYKFEISGNSLINPIEVIRNNRALVLGLISNLQPNQTYQIRVAAGFNGNYGSYGNSCNVIYQNLTTTSLVASQCDNYQVTSNSMLIEADAVAGATMYRFRVFNGIDYDTFYDSSNNSFTLDNFPGLVPNGEIYSVQVAIKFPNQSNFGSFSKTCTIKTPMQTSRIIASDVQLEVVNVFEALAYPNPFAANFKLDVKTNSEANIHVRVYDMIGKLVEDKMINASDIQNFELGNQYPSGVYNVIVSQESNTKTLRVIKR</sequence>
<dbReference type="Pfam" id="PF18962">
    <property type="entry name" value="Por_Secre_tail"/>
    <property type="match status" value="1"/>
</dbReference>
<evidence type="ECO:0000256" key="1">
    <source>
        <dbReference type="ARBA" id="ARBA00022729"/>
    </source>
</evidence>
<keyword evidence="1 2" id="KW-0732">Signal</keyword>
<feature type="domain" description="PKD-like" evidence="5">
    <location>
        <begin position="425"/>
        <end position="491"/>
    </location>
</feature>
<name>A0ABP7UNF2_9FLAO</name>
<keyword evidence="8" id="KW-1185">Reference proteome</keyword>
<gene>
    <name evidence="7" type="ORF">GCM10022388_11860</name>
</gene>
<dbReference type="InterPro" id="IPR026444">
    <property type="entry name" value="Secre_tail"/>
</dbReference>
<dbReference type="RefSeq" id="WP_345092088.1">
    <property type="nucleotide sequence ID" value="NZ_BAABCS010000010.1"/>
</dbReference>
<evidence type="ECO:0000313" key="7">
    <source>
        <dbReference type="EMBL" id="GAA4047855.1"/>
    </source>
</evidence>
<evidence type="ECO:0000313" key="8">
    <source>
        <dbReference type="Proteomes" id="UP001500426"/>
    </source>
</evidence>
<dbReference type="Pfam" id="PF20009">
    <property type="entry name" value="GEVED"/>
    <property type="match status" value="1"/>
</dbReference>
<feature type="domain" description="Secretion system C-terminal sorting" evidence="3">
    <location>
        <begin position="1174"/>
        <end position="1244"/>
    </location>
</feature>
<feature type="domain" description="PKD-like" evidence="5">
    <location>
        <begin position="345"/>
        <end position="412"/>
    </location>
</feature>
<feature type="domain" description="PKD-like" evidence="5">
    <location>
        <begin position="506"/>
        <end position="582"/>
    </location>
</feature>